<dbReference type="InParanoid" id="A0A024GF52"/>
<name>A0A024GF52_9STRA</name>
<evidence type="ECO:0000256" key="2">
    <source>
        <dbReference type="ARBA" id="ARBA00010782"/>
    </source>
</evidence>
<comment type="caution">
    <text evidence="6">The sequence shown here is derived from an EMBL/GenBank/DDBJ whole genome shotgun (WGS) entry which is preliminary data.</text>
</comment>
<dbReference type="PROSITE" id="PS50833">
    <property type="entry name" value="BRIX"/>
    <property type="match status" value="1"/>
</dbReference>
<evidence type="ECO:0000313" key="7">
    <source>
        <dbReference type="Proteomes" id="UP000053237"/>
    </source>
</evidence>
<gene>
    <name evidence="6" type="ORF">BN9_063910</name>
</gene>
<reference evidence="6 7" key="1">
    <citation type="submission" date="2012-05" db="EMBL/GenBank/DDBJ databases">
        <title>Recombination and specialization in a pathogen metapopulation.</title>
        <authorList>
            <person name="Gardiner A."/>
            <person name="Kemen E."/>
            <person name="Schultz-Larsen T."/>
            <person name="MacLean D."/>
            <person name="Van Oosterhout C."/>
            <person name="Jones J.D.G."/>
        </authorList>
    </citation>
    <scope>NUCLEOTIDE SEQUENCE [LARGE SCALE GENOMIC DNA]</scope>
    <source>
        <strain evidence="6 7">Ac Nc2</strain>
    </source>
</reference>
<sequence>MTRVNKQAKNLRVTRPKKQKQHVIRALKHKAPKLVENTKNVLILRGKKTSSTITQLLRDLRMINSLHSKMLNKRNDFHAFENESHIEFLTQKNDTSLFLVGSHTKKRPQNCVLGRTFDGHVLDMMELEISNYKAMATFTSNRKKAIGSKPCFIFTGSEWDSIETYQKLKNLLLDLFRGTVVEGINVNGLDHVIVCTSFQNKVVFRCYSITLTKSIDNRPRVDLNEMGPRFDIGFRRQKFASADLMKAATRKPKELAPKKLKNVSRDDLTGDKLGQIHLDRQDIYSMQTRRVKALRKTPGNLKKAQVAQPQDES</sequence>
<organism evidence="6 7">
    <name type="scientific">Albugo candida</name>
    <dbReference type="NCBI Taxonomy" id="65357"/>
    <lineage>
        <taxon>Eukaryota</taxon>
        <taxon>Sar</taxon>
        <taxon>Stramenopiles</taxon>
        <taxon>Oomycota</taxon>
        <taxon>Peronosporomycetes</taxon>
        <taxon>Albuginales</taxon>
        <taxon>Albuginaceae</taxon>
        <taxon>Albugo</taxon>
    </lineage>
</organism>
<dbReference type="Pfam" id="PF04427">
    <property type="entry name" value="Brix"/>
    <property type="match status" value="1"/>
</dbReference>
<evidence type="ECO:0000256" key="3">
    <source>
        <dbReference type="ARBA" id="ARBA00023242"/>
    </source>
</evidence>
<dbReference type="AlphaFoldDB" id="A0A024GF52"/>
<dbReference type="InterPro" id="IPR007109">
    <property type="entry name" value="Brix"/>
</dbReference>
<protein>
    <recommendedName>
        <fullName evidence="4">Ribosome production factor 2 homolog</fullName>
    </recommendedName>
    <alternativeName>
        <fullName evidence="4">Ribosome biogenesis protein RPF2 homolog</fullName>
    </alternativeName>
</protein>
<dbReference type="STRING" id="65357.A0A024GF52"/>
<accession>A0A024GF52</accession>
<dbReference type="GO" id="GO:0000027">
    <property type="term" value="P:ribosomal large subunit assembly"/>
    <property type="evidence" value="ECO:0007669"/>
    <property type="project" value="InterPro"/>
</dbReference>
<keyword evidence="3 4" id="KW-0539">Nucleus</keyword>
<proteinExistence type="inferred from homology"/>
<evidence type="ECO:0000256" key="1">
    <source>
        <dbReference type="ARBA" id="ARBA00004604"/>
    </source>
</evidence>
<dbReference type="EMBL" id="CAIX01000100">
    <property type="protein sequence ID" value="CCI45494.1"/>
    <property type="molecule type" value="Genomic_DNA"/>
</dbReference>
<keyword evidence="7" id="KW-1185">Reference proteome</keyword>
<dbReference type="SMART" id="SM00879">
    <property type="entry name" value="Brix"/>
    <property type="match status" value="1"/>
</dbReference>
<dbReference type="GO" id="GO:0019843">
    <property type="term" value="F:rRNA binding"/>
    <property type="evidence" value="ECO:0007669"/>
    <property type="project" value="UniProtKB-UniRule"/>
</dbReference>
<feature type="domain" description="Brix" evidence="5">
    <location>
        <begin position="39"/>
        <end position="243"/>
    </location>
</feature>
<dbReference type="Proteomes" id="UP000053237">
    <property type="component" value="Unassembled WGS sequence"/>
</dbReference>
<comment type="subcellular location">
    <subcellularLocation>
        <location evidence="1 4">Nucleus</location>
        <location evidence="1 4">Nucleolus</location>
    </subcellularLocation>
</comment>
<comment type="similarity">
    <text evidence="2 4">Belongs to the RPF2 family.</text>
</comment>
<dbReference type="GO" id="GO:0005730">
    <property type="term" value="C:nucleolus"/>
    <property type="evidence" value="ECO:0007669"/>
    <property type="project" value="UniProtKB-SubCell"/>
</dbReference>
<dbReference type="PANTHER" id="PTHR12728">
    <property type="entry name" value="BRIX DOMAIN CONTAINING PROTEIN"/>
    <property type="match status" value="1"/>
</dbReference>
<dbReference type="InterPro" id="IPR039770">
    <property type="entry name" value="Rpf2"/>
</dbReference>
<dbReference type="PANTHER" id="PTHR12728:SF0">
    <property type="entry name" value="RIBOSOME PRODUCTION FACTOR 2 HOMOLOG"/>
    <property type="match status" value="1"/>
</dbReference>
<evidence type="ECO:0000256" key="4">
    <source>
        <dbReference type="RuleBase" id="RU367086"/>
    </source>
</evidence>
<evidence type="ECO:0000259" key="5">
    <source>
        <dbReference type="PROSITE" id="PS50833"/>
    </source>
</evidence>
<evidence type="ECO:0000313" key="6">
    <source>
        <dbReference type="EMBL" id="CCI45494.1"/>
    </source>
</evidence>
<dbReference type="GO" id="GO:0000463">
    <property type="term" value="P:maturation of LSU-rRNA from tricistronic rRNA transcript (SSU-rRNA, 5.8S rRNA, LSU-rRNA)"/>
    <property type="evidence" value="ECO:0007669"/>
    <property type="project" value="TreeGrafter"/>
</dbReference>
<dbReference type="OrthoDB" id="407658at2759"/>